<sequence>VRAAGLAVVATVLAVSLAEILLTVLAPQIHRLPDVWEHDPQLGWRHRPSATGRLKTPEFDVLYRFDVQGIRTDGDSPPPGTAPQHGSPGIGLYGDSFAEGRGVDQEQSVSGQLQALLKQDWPRAQVDNMGVAGYGTDQQLLLYKRSAQLQAHDIVLVLFYGNDLWNNASRQGIGAQRGDKPFFRLDTDGRLRLHGVPVPRDPGWDRLPSFLDHSARHYHIFSLLEKALKKTEITVGRQDAFYAALYGERSSEIEAQWELTCRLLARFRDDVEADGRAFAVIHVPSIAQVDSVHWAKKRTRFGLTREYDLQKPNRIL</sequence>
<reference evidence="3" key="1">
    <citation type="submission" date="2018-05" db="EMBL/GenBank/DDBJ databases">
        <authorList>
            <person name="Lanie J.A."/>
            <person name="Ng W.-L."/>
            <person name="Kazmierczak K.M."/>
            <person name="Andrzejewski T.M."/>
            <person name="Davidsen T.M."/>
            <person name="Wayne K.J."/>
            <person name="Tettelin H."/>
            <person name="Glass J.I."/>
            <person name="Rusch D."/>
            <person name="Podicherti R."/>
            <person name="Tsui H.-C.T."/>
            <person name="Winkler M.E."/>
        </authorList>
    </citation>
    <scope>NUCLEOTIDE SEQUENCE</scope>
</reference>
<dbReference type="AlphaFoldDB" id="A0A382K075"/>
<organism evidence="3">
    <name type="scientific">marine metagenome</name>
    <dbReference type="NCBI Taxonomy" id="408172"/>
    <lineage>
        <taxon>unclassified sequences</taxon>
        <taxon>metagenomes</taxon>
        <taxon>ecological metagenomes</taxon>
    </lineage>
</organism>
<feature type="non-terminal residue" evidence="3">
    <location>
        <position position="1"/>
    </location>
</feature>
<evidence type="ECO:0000313" key="3">
    <source>
        <dbReference type="EMBL" id="SVC17850.1"/>
    </source>
</evidence>
<dbReference type="InterPro" id="IPR036514">
    <property type="entry name" value="SGNH_hydro_sf"/>
</dbReference>
<dbReference type="Pfam" id="PF13472">
    <property type="entry name" value="Lipase_GDSL_2"/>
    <property type="match status" value="1"/>
</dbReference>
<feature type="region of interest" description="Disordered" evidence="1">
    <location>
        <begin position="71"/>
        <end position="91"/>
    </location>
</feature>
<evidence type="ECO:0000259" key="2">
    <source>
        <dbReference type="Pfam" id="PF13472"/>
    </source>
</evidence>
<gene>
    <name evidence="3" type="ORF">METZ01_LOCUS270704</name>
</gene>
<evidence type="ECO:0000256" key="1">
    <source>
        <dbReference type="SAM" id="MobiDB-lite"/>
    </source>
</evidence>
<dbReference type="InterPro" id="IPR013830">
    <property type="entry name" value="SGNH_hydro"/>
</dbReference>
<dbReference type="SUPFAM" id="SSF52266">
    <property type="entry name" value="SGNH hydrolase"/>
    <property type="match status" value="1"/>
</dbReference>
<dbReference type="CDD" id="cd00229">
    <property type="entry name" value="SGNH_hydrolase"/>
    <property type="match status" value="1"/>
</dbReference>
<accession>A0A382K075</accession>
<feature type="non-terminal residue" evidence="3">
    <location>
        <position position="316"/>
    </location>
</feature>
<dbReference type="EMBL" id="UINC01077590">
    <property type="protein sequence ID" value="SVC17850.1"/>
    <property type="molecule type" value="Genomic_DNA"/>
</dbReference>
<proteinExistence type="predicted"/>
<name>A0A382K075_9ZZZZ</name>
<dbReference type="Gene3D" id="3.40.50.1110">
    <property type="entry name" value="SGNH hydrolase"/>
    <property type="match status" value="1"/>
</dbReference>
<feature type="domain" description="SGNH hydrolase-type esterase" evidence="2">
    <location>
        <begin position="93"/>
        <end position="184"/>
    </location>
</feature>
<protein>
    <recommendedName>
        <fullName evidence="2">SGNH hydrolase-type esterase domain-containing protein</fullName>
    </recommendedName>
</protein>